<sequence>MIVKILSSSSREFNGVRYNDKKMKKGDGELMLMKNFPENINKNSSQEDVRNYLKAISAINPKVKKPQFHAVISAKFRENSKEELSKIAETFMSEMGYDKQPYIVVFHNDTENNHVHIVSTRVDKKTGRKINDSFERLKAQRAMEVCLKKVFGIEESEQKLNELLRYKYSSFNQLKSLLERNGYEIHEKEDNSYSISKNGNLVKILNPSDINFRKPDAKRKMQIKAILLKYQNQYSNKVFRVIDRRADVGTENKNPKIEYQSELSKRMKDMFGIDIVFHHKDGKESFGYTLIDNKTKQIYKGSDLIKLNELFEFNQEEIDKKIFEQLNDFNIRNEEEKKILITLFEQKGVKVQPYHIISHKLRLKKEMVNEIRNDAIKFLSNKKNDDISIIKGENGKLYLTHMKFHHIQELKSLIGEELYHKYITKQEESSIQLAKEAAKDLTTSIFSIGGPTYVSKDPYEIEKENKKKKKKRK</sequence>
<feature type="region of interest" description="Disordered" evidence="1">
    <location>
        <begin position="450"/>
        <end position="473"/>
    </location>
</feature>
<dbReference type="STRING" id="1071918.SAMN05421544_10219"/>
<reference evidence="3 4" key="1">
    <citation type="submission" date="2016-10" db="EMBL/GenBank/DDBJ databases">
        <authorList>
            <person name="de Groot N.N."/>
        </authorList>
    </citation>
    <scope>NUCLEOTIDE SEQUENCE [LARGE SCALE GENOMIC DNA]</scope>
    <source>
        <strain evidence="3 4">DSM 24015</strain>
    </source>
</reference>
<evidence type="ECO:0000256" key="1">
    <source>
        <dbReference type="SAM" id="MobiDB-lite"/>
    </source>
</evidence>
<gene>
    <name evidence="3" type="ORF">SAMN05421544_10219</name>
</gene>
<accession>A0A1G6ZB94</accession>
<dbReference type="RefSeq" id="WP_092735766.1">
    <property type="nucleotide sequence ID" value="NZ_FNAS01000002.1"/>
</dbReference>
<keyword evidence="4" id="KW-1185">Reference proteome</keyword>
<dbReference type="EMBL" id="FNAS01000002">
    <property type="protein sequence ID" value="SDD99573.1"/>
    <property type="molecule type" value="Genomic_DNA"/>
</dbReference>
<dbReference type="Pfam" id="PF03432">
    <property type="entry name" value="Relaxase"/>
    <property type="match status" value="1"/>
</dbReference>
<protein>
    <submittedName>
        <fullName evidence="3">Relaxase/Mobilisation nuclease domain-containing protein</fullName>
    </submittedName>
</protein>
<feature type="domain" description="MobA/VirD2-like nuclease" evidence="2">
    <location>
        <begin position="39"/>
        <end position="144"/>
    </location>
</feature>
<name>A0A1G6ZB94_9FLAO</name>
<dbReference type="Proteomes" id="UP000198517">
    <property type="component" value="Unassembled WGS sequence"/>
</dbReference>
<evidence type="ECO:0000313" key="4">
    <source>
        <dbReference type="Proteomes" id="UP000198517"/>
    </source>
</evidence>
<dbReference type="Gene3D" id="3.30.930.30">
    <property type="match status" value="1"/>
</dbReference>
<dbReference type="OrthoDB" id="915634at2"/>
<evidence type="ECO:0000259" key="2">
    <source>
        <dbReference type="Pfam" id="PF03432"/>
    </source>
</evidence>
<organism evidence="3 4">
    <name type="scientific">Riemerella columbipharyngis</name>
    <dbReference type="NCBI Taxonomy" id="1071918"/>
    <lineage>
        <taxon>Bacteria</taxon>
        <taxon>Pseudomonadati</taxon>
        <taxon>Bacteroidota</taxon>
        <taxon>Flavobacteriia</taxon>
        <taxon>Flavobacteriales</taxon>
        <taxon>Weeksellaceae</taxon>
        <taxon>Riemerella</taxon>
    </lineage>
</organism>
<evidence type="ECO:0000313" key="3">
    <source>
        <dbReference type="EMBL" id="SDD99573.1"/>
    </source>
</evidence>
<dbReference type="AlphaFoldDB" id="A0A1G6ZB94"/>
<proteinExistence type="predicted"/>
<dbReference type="InterPro" id="IPR005094">
    <property type="entry name" value="Endonuclease_MobA/VirD2"/>
</dbReference>